<evidence type="ECO:0000313" key="3">
    <source>
        <dbReference type="Proteomes" id="UP000758603"/>
    </source>
</evidence>
<sequence length="203" mass="22376">MASIGRSFKPPSLLTTMAASRRPGMQGRSVSNLSNTSEMSSAPSSPGDFNHDEILFSARPSPTPQGSPWPDLAKRPSEMHLKLPGTLNSFIQLLLLLLLLLKPSSHELFMVPEFLLHISIPYPHSPLHDLDHILSSVAEAHVHVEFTCTMFSSIRRYSRGGLLPFLPESHRETKDSSLYPIQSGPAPHLHALVIGWLSSQSSR</sequence>
<gene>
    <name evidence="2" type="ORF">BKA67DRAFT_335779</name>
</gene>
<organism evidence="2 3">
    <name type="scientific">Truncatella angustata</name>
    <dbReference type="NCBI Taxonomy" id="152316"/>
    <lineage>
        <taxon>Eukaryota</taxon>
        <taxon>Fungi</taxon>
        <taxon>Dikarya</taxon>
        <taxon>Ascomycota</taxon>
        <taxon>Pezizomycotina</taxon>
        <taxon>Sordariomycetes</taxon>
        <taxon>Xylariomycetidae</taxon>
        <taxon>Amphisphaeriales</taxon>
        <taxon>Sporocadaceae</taxon>
        <taxon>Truncatella</taxon>
    </lineage>
</organism>
<feature type="compositionally biased region" description="Polar residues" evidence="1">
    <location>
        <begin position="28"/>
        <end position="44"/>
    </location>
</feature>
<dbReference type="Proteomes" id="UP000758603">
    <property type="component" value="Unassembled WGS sequence"/>
</dbReference>
<name>A0A9P8UGE6_9PEZI</name>
<evidence type="ECO:0000256" key="1">
    <source>
        <dbReference type="SAM" id="MobiDB-lite"/>
    </source>
</evidence>
<proteinExistence type="predicted"/>
<dbReference type="RefSeq" id="XP_045956007.1">
    <property type="nucleotide sequence ID" value="XM_046096264.1"/>
</dbReference>
<keyword evidence="3" id="KW-1185">Reference proteome</keyword>
<dbReference type="AlphaFoldDB" id="A0A9P8UGE6"/>
<reference evidence="2" key="1">
    <citation type="journal article" date="2021" name="Nat. Commun.">
        <title>Genetic determinants of endophytism in the Arabidopsis root mycobiome.</title>
        <authorList>
            <person name="Mesny F."/>
            <person name="Miyauchi S."/>
            <person name="Thiergart T."/>
            <person name="Pickel B."/>
            <person name="Atanasova L."/>
            <person name="Karlsson M."/>
            <person name="Huettel B."/>
            <person name="Barry K.W."/>
            <person name="Haridas S."/>
            <person name="Chen C."/>
            <person name="Bauer D."/>
            <person name="Andreopoulos W."/>
            <person name="Pangilinan J."/>
            <person name="LaButti K."/>
            <person name="Riley R."/>
            <person name="Lipzen A."/>
            <person name="Clum A."/>
            <person name="Drula E."/>
            <person name="Henrissat B."/>
            <person name="Kohler A."/>
            <person name="Grigoriev I.V."/>
            <person name="Martin F.M."/>
            <person name="Hacquard S."/>
        </authorList>
    </citation>
    <scope>NUCLEOTIDE SEQUENCE</scope>
    <source>
        <strain evidence="2">MPI-SDFR-AT-0073</strain>
    </source>
</reference>
<dbReference type="EMBL" id="JAGPXC010000006">
    <property type="protein sequence ID" value="KAH6651729.1"/>
    <property type="molecule type" value="Genomic_DNA"/>
</dbReference>
<comment type="caution">
    <text evidence="2">The sequence shown here is derived from an EMBL/GenBank/DDBJ whole genome shotgun (WGS) entry which is preliminary data.</text>
</comment>
<dbReference type="GeneID" id="70125157"/>
<accession>A0A9P8UGE6</accession>
<evidence type="ECO:0000313" key="2">
    <source>
        <dbReference type="EMBL" id="KAH6651729.1"/>
    </source>
</evidence>
<feature type="region of interest" description="Disordered" evidence="1">
    <location>
        <begin position="1"/>
        <end position="75"/>
    </location>
</feature>
<protein>
    <submittedName>
        <fullName evidence="2">Uncharacterized protein</fullName>
    </submittedName>
</protein>